<dbReference type="EMBL" id="RBZP01000007">
    <property type="protein sequence ID" value="RKQ33223.1"/>
    <property type="molecule type" value="Genomic_DNA"/>
</dbReference>
<proteinExistence type="predicted"/>
<protein>
    <recommendedName>
        <fullName evidence="4">Heme ABC transporter</fullName>
    </recommendedName>
</protein>
<name>A0A495A184_9BACI</name>
<keyword evidence="1" id="KW-0472">Membrane</keyword>
<dbReference type="OrthoDB" id="1924966at2"/>
<comment type="caution">
    <text evidence="2">The sequence shown here is derived from an EMBL/GenBank/DDBJ whole genome shotgun (WGS) entry which is preliminary data.</text>
</comment>
<gene>
    <name evidence="2" type="ORF">D8M06_10635</name>
</gene>
<accession>A0A495A184</accession>
<sequence length="83" mass="9241">MTQQNQSKEQAAENIEVWEDVVNIKDLVFSMLICSVTALGGYLIAPNDSQQPLLFGLAGVVIGFLICSIIVKPKRVLRYEDEE</sequence>
<feature type="transmembrane region" description="Helical" evidence="1">
    <location>
        <begin position="27"/>
        <end position="45"/>
    </location>
</feature>
<evidence type="ECO:0000256" key="1">
    <source>
        <dbReference type="SAM" id="Phobius"/>
    </source>
</evidence>
<dbReference type="AlphaFoldDB" id="A0A495A184"/>
<evidence type="ECO:0008006" key="4">
    <source>
        <dbReference type="Google" id="ProtNLM"/>
    </source>
</evidence>
<dbReference type="RefSeq" id="WP_121204385.1">
    <property type="nucleotide sequence ID" value="NZ_RBZP01000007.1"/>
</dbReference>
<dbReference type="Proteomes" id="UP000269301">
    <property type="component" value="Unassembled WGS sequence"/>
</dbReference>
<evidence type="ECO:0000313" key="2">
    <source>
        <dbReference type="EMBL" id="RKQ33223.1"/>
    </source>
</evidence>
<keyword evidence="1" id="KW-0812">Transmembrane</keyword>
<organism evidence="2 3">
    <name type="scientific">Oceanobacillus halophilus</name>
    <dbReference type="NCBI Taxonomy" id="930130"/>
    <lineage>
        <taxon>Bacteria</taxon>
        <taxon>Bacillati</taxon>
        <taxon>Bacillota</taxon>
        <taxon>Bacilli</taxon>
        <taxon>Bacillales</taxon>
        <taxon>Bacillaceae</taxon>
        <taxon>Oceanobacillus</taxon>
    </lineage>
</organism>
<keyword evidence="1" id="KW-1133">Transmembrane helix</keyword>
<evidence type="ECO:0000313" key="3">
    <source>
        <dbReference type="Proteomes" id="UP000269301"/>
    </source>
</evidence>
<feature type="transmembrane region" description="Helical" evidence="1">
    <location>
        <begin position="51"/>
        <end position="71"/>
    </location>
</feature>
<reference evidence="2 3" key="1">
    <citation type="journal article" date="2016" name="Int. J. Syst. Evol. Microbiol.">
        <title>Oceanobacillus halophilus sp. nov., a novel moderately halophilic bacterium from a hypersaline lake.</title>
        <authorList>
            <person name="Amoozegar M.A."/>
            <person name="Bagheri M."/>
            <person name="Makhdoumi A."/>
            <person name="Nikou M.M."/>
            <person name="Fazeli S.A.S."/>
            <person name="Schumann P."/>
            <person name="Sproer C."/>
            <person name="Sanchez-Porro C."/>
            <person name="Ventosa A."/>
        </authorList>
    </citation>
    <scope>NUCLEOTIDE SEQUENCE [LARGE SCALE GENOMIC DNA]</scope>
    <source>
        <strain evidence="2 3">DSM 23996</strain>
    </source>
</reference>
<keyword evidence="3" id="KW-1185">Reference proteome</keyword>